<name>Q2FMI3_METHJ</name>
<dbReference type="AlphaFoldDB" id="Q2FMI3"/>
<keyword evidence="1" id="KW-0418">Kinase</keyword>
<evidence type="ECO:0000313" key="3">
    <source>
        <dbReference type="EMBL" id="ABD39841.1"/>
    </source>
</evidence>
<dbReference type="STRING" id="323259.Mhun_0063"/>
<sequence>MAVYQINLEDAITAVTQLAEFLSDIIEKESISFEVENAMQLSAEEAVVNIITHGYNGKPGMIEVTCEIADGFVTLTICDEAPHFNPLTIPPADVDAGIDERRIGGLGVHLIRSLMDKVRYKQTDSGNCLIMQKALSSSLS</sequence>
<keyword evidence="4" id="KW-1185">Reference proteome</keyword>
<accession>Q2FMI3</accession>
<dbReference type="PANTHER" id="PTHR35526">
    <property type="entry name" value="ANTI-SIGMA-F FACTOR RSBW-RELATED"/>
    <property type="match status" value="1"/>
</dbReference>
<dbReference type="Gene3D" id="3.30.565.10">
    <property type="entry name" value="Histidine kinase-like ATPase, C-terminal domain"/>
    <property type="match status" value="1"/>
</dbReference>
<dbReference type="InParanoid" id="Q2FMI3"/>
<dbReference type="InterPro" id="IPR050267">
    <property type="entry name" value="Anti-sigma-factor_SerPK"/>
</dbReference>
<evidence type="ECO:0000259" key="2">
    <source>
        <dbReference type="Pfam" id="PF13581"/>
    </source>
</evidence>
<dbReference type="HOGENOM" id="CLU_090336_24_1_2"/>
<dbReference type="SUPFAM" id="SSF55874">
    <property type="entry name" value="ATPase domain of HSP90 chaperone/DNA topoisomerase II/histidine kinase"/>
    <property type="match status" value="1"/>
</dbReference>
<feature type="domain" description="Histidine kinase/HSP90-like ATPase" evidence="2">
    <location>
        <begin position="12"/>
        <end position="133"/>
    </location>
</feature>
<dbReference type="Pfam" id="PF13581">
    <property type="entry name" value="HATPase_c_2"/>
    <property type="match status" value="1"/>
</dbReference>
<evidence type="ECO:0000313" key="4">
    <source>
        <dbReference type="Proteomes" id="UP000001941"/>
    </source>
</evidence>
<dbReference type="InterPro" id="IPR003594">
    <property type="entry name" value="HATPase_dom"/>
</dbReference>
<dbReference type="InterPro" id="IPR036890">
    <property type="entry name" value="HATPase_C_sf"/>
</dbReference>
<keyword evidence="1" id="KW-0723">Serine/threonine-protein kinase</keyword>
<gene>
    <name evidence="3" type="ordered locus">Mhun_0063</name>
</gene>
<reference evidence="4" key="1">
    <citation type="journal article" date="2016" name="Stand. Genomic Sci.">
        <title>Complete genome sequence of Methanospirillum hungatei type strain JF1.</title>
        <authorList>
            <person name="Gunsalus R.P."/>
            <person name="Cook L.E."/>
            <person name="Crable B."/>
            <person name="Rohlin L."/>
            <person name="McDonald E."/>
            <person name="Mouttaki H."/>
            <person name="Sieber J.R."/>
            <person name="Poweleit N."/>
            <person name="Zhou H."/>
            <person name="Lapidus A.L."/>
            <person name="Daligault H.E."/>
            <person name="Land M."/>
            <person name="Gilna P."/>
            <person name="Ivanova N."/>
            <person name="Kyrpides N."/>
            <person name="Culley D.E."/>
            <person name="McInerney M.J."/>
        </authorList>
    </citation>
    <scope>NUCLEOTIDE SEQUENCE [LARGE SCALE GENOMIC DNA]</scope>
    <source>
        <strain evidence="4">ATCC 27890 / DSM 864 / NBRC 100397 / JF-1</strain>
    </source>
</reference>
<dbReference type="eggNOG" id="arCOG06892">
    <property type="taxonomic scope" value="Archaea"/>
</dbReference>
<protein>
    <submittedName>
        <fullName evidence="3">Anti-sigma regulatory factor (Serine/threonine protein kinase)</fullName>
    </submittedName>
</protein>
<dbReference type="GO" id="GO:0004674">
    <property type="term" value="F:protein serine/threonine kinase activity"/>
    <property type="evidence" value="ECO:0007669"/>
    <property type="project" value="UniProtKB-KW"/>
</dbReference>
<evidence type="ECO:0000256" key="1">
    <source>
        <dbReference type="ARBA" id="ARBA00022527"/>
    </source>
</evidence>
<keyword evidence="1" id="KW-0808">Transferase</keyword>
<proteinExistence type="predicted"/>
<dbReference type="KEGG" id="mhu:Mhun_0063"/>
<dbReference type="EnsemblBacteria" id="ABD39841">
    <property type="protein sequence ID" value="ABD39841"/>
    <property type="gene ID" value="Mhun_0063"/>
</dbReference>
<dbReference type="RefSeq" id="WP_011447138.1">
    <property type="nucleotide sequence ID" value="NC_007796.1"/>
</dbReference>
<organism evidence="3 4">
    <name type="scientific">Methanospirillum hungatei JF-1 (strain ATCC 27890 / DSM 864 / NBRC 100397 / JF-1)</name>
    <dbReference type="NCBI Taxonomy" id="323259"/>
    <lineage>
        <taxon>Archaea</taxon>
        <taxon>Methanobacteriati</taxon>
        <taxon>Methanobacteriota</taxon>
        <taxon>Stenosarchaea group</taxon>
        <taxon>Methanomicrobia</taxon>
        <taxon>Methanomicrobiales</taxon>
        <taxon>Methanospirillaceae</taxon>
        <taxon>Methanospirillum</taxon>
    </lineage>
</organism>
<dbReference type="Proteomes" id="UP000001941">
    <property type="component" value="Chromosome"/>
</dbReference>
<dbReference type="EMBL" id="CP000254">
    <property type="protein sequence ID" value="ABD39841.1"/>
    <property type="molecule type" value="Genomic_DNA"/>
</dbReference>
<dbReference type="GeneID" id="3923126"/>
<dbReference type="CDD" id="cd16936">
    <property type="entry name" value="HATPase_RsbW-like"/>
    <property type="match status" value="1"/>
</dbReference>
<dbReference type="OrthoDB" id="111995at2157"/>
<dbReference type="PANTHER" id="PTHR35526:SF3">
    <property type="entry name" value="ANTI-SIGMA-F FACTOR RSBW"/>
    <property type="match status" value="1"/>
</dbReference>